<dbReference type="KEGG" id="pyc:TQ32_03810"/>
<dbReference type="PATRIC" id="fig|1609559.3.peg.793"/>
<name>A0A127BA70_9EURY</name>
<dbReference type="RefSeq" id="WP_068321187.1">
    <property type="nucleotide sequence ID" value="NZ_CP010835.1"/>
</dbReference>
<evidence type="ECO:0000313" key="1">
    <source>
        <dbReference type="EMBL" id="AMM53699.1"/>
    </source>
</evidence>
<sequence>MYSKRLMKLVKEELGVPIEQLPSPGKLKLSFTYKGKDFYIKIYESGHSHFYWKGKSKKKNAMRLVKLIDYEEELIIVDDTLDIVFYFNSNKIGIRLSFQLLDALGIKGKNVGSLVFEKGKSELS</sequence>
<organism evidence="1 2">
    <name type="scientific">Pyrococcus kukulkanii</name>
    <dbReference type="NCBI Taxonomy" id="1609559"/>
    <lineage>
        <taxon>Archaea</taxon>
        <taxon>Methanobacteriati</taxon>
        <taxon>Methanobacteriota</taxon>
        <taxon>Thermococci</taxon>
        <taxon>Thermococcales</taxon>
        <taxon>Thermococcaceae</taxon>
        <taxon>Pyrococcus</taxon>
    </lineage>
</organism>
<dbReference type="GeneID" id="28490931"/>
<dbReference type="Proteomes" id="UP000070587">
    <property type="component" value="Chromosome"/>
</dbReference>
<accession>A0A127BA70</accession>
<dbReference type="EMBL" id="CP010835">
    <property type="protein sequence ID" value="AMM53699.1"/>
    <property type="molecule type" value="Genomic_DNA"/>
</dbReference>
<gene>
    <name evidence="1" type="ORF">TQ32_03810</name>
</gene>
<evidence type="ECO:0000313" key="2">
    <source>
        <dbReference type="Proteomes" id="UP000070587"/>
    </source>
</evidence>
<protein>
    <submittedName>
        <fullName evidence="1">Uncharacterized protein</fullName>
    </submittedName>
</protein>
<proteinExistence type="predicted"/>
<dbReference type="AlphaFoldDB" id="A0A127BA70"/>
<reference evidence="2" key="1">
    <citation type="submission" date="2015-02" db="EMBL/GenBank/DDBJ databases">
        <title>Pyrococcus kukulkanii sp. nov., a novel hyperthermophilic archaeon isolated from a deep-sea hydrothermal vent at the Guaymas Basin.</title>
        <authorList>
            <person name="Oger P.M."/>
            <person name="Callac N."/>
            <person name="Jebbar M."/>
            <person name="Godfroy A."/>
        </authorList>
    </citation>
    <scope>NUCLEOTIDE SEQUENCE [LARGE SCALE GENOMIC DNA]</scope>
    <source>
        <strain evidence="2">NCB100</strain>
    </source>
</reference>
<reference evidence="1 2" key="2">
    <citation type="journal article" date="2016" name="Int. J. Syst. Evol. Microbiol.">
        <title>Pyrococcus kukulkanii sp. nov., a hyperthermophilic, piezophilic archaeon isolated from a deep-sea hydrothermal vent.</title>
        <authorList>
            <person name="Callac N."/>
            <person name="Oger P."/>
            <person name="Lesongeur F."/>
            <person name="Rattray J.E."/>
            <person name="Vannier P."/>
            <person name="Michoud G."/>
            <person name="Beauverger M."/>
            <person name="Gayet N."/>
            <person name="Rouxel O."/>
            <person name="Jebbar M."/>
            <person name="Godfroy A."/>
        </authorList>
    </citation>
    <scope>NUCLEOTIDE SEQUENCE [LARGE SCALE GENOMIC DNA]</scope>
    <source>
        <strain evidence="1 2">NCB100</strain>
    </source>
</reference>